<comment type="caution">
    <text evidence="4">The sequence shown here is derived from an EMBL/GenBank/DDBJ whole genome shotgun (WGS) entry which is preliminary data.</text>
</comment>
<reference evidence="4" key="1">
    <citation type="submission" date="2022-07" db="EMBL/GenBank/DDBJ databases">
        <title>Chromosome-level genome of Muraenolepis orangiensis.</title>
        <authorList>
            <person name="Kim J."/>
        </authorList>
    </citation>
    <scope>NUCLEOTIDE SEQUENCE</scope>
    <source>
        <strain evidence="4">KU_S4_2022</strain>
        <tissue evidence="4">Muscle</tissue>
    </source>
</reference>
<dbReference type="EMBL" id="JANIIK010000109">
    <property type="protein sequence ID" value="KAJ3597269.1"/>
    <property type="molecule type" value="Genomic_DNA"/>
</dbReference>
<dbReference type="GO" id="GO:0051539">
    <property type="term" value="F:4 iron, 4 sulfur cluster binding"/>
    <property type="evidence" value="ECO:0007669"/>
    <property type="project" value="UniProtKB-KW"/>
</dbReference>
<proteinExistence type="predicted"/>
<dbReference type="GO" id="GO:0005783">
    <property type="term" value="C:endoplasmic reticulum"/>
    <property type="evidence" value="ECO:0007669"/>
    <property type="project" value="TreeGrafter"/>
</dbReference>
<dbReference type="InterPro" id="IPR038135">
    <property type="entry name" value="Methylthiotransferase_N_sf"/>
</dbReference>
<dbReference type="PANTHER" id="PTHR11918:SF45">
    <property type="entry name" value="THREONYLCARBAMOYLADENOSINE TRNA METHYLTHIOTRANSFERASE"/>
    <property type="match status" value="1"/>
</dbReference>
<protein>
    <recommendedName>
        <fullName evidence="3">MTTase N-terminal domain-containing protein</fullName>
    </recommendedName>
</protein>
<dbReference type="Proteomes" id="UP001148018">
    <property type="component" value="Unassembled WGS sequence"/>
</dbReference>
<keyword evidence="5" id="KW-1185">Reference proteome</keyword>
<dbReference type="PANTHER" id="PTHR11918">
    <property type="entry name" value="RADICAL SAM PROTEINS"/>
    <property type="match status" value="1"/>
</dbReference>
<feature type="region of interest" description="Disordered" evidence="2">
    <location>
        <begin position="1"/>
        <end position="37"/>
    </location>
</feature>
<evidence type="ECO:0000313" key="5">
    <source>
        <dbReference type="Proteomes" id="UP001148018"/>
    </source>
</evidence>
<dbReference type="AlphaFoldDB" id="A0A9Q0DZI0"/>
<evidence type="ECO:0000256" key="1">
    <source>
        <dbReference type="ARBA" id="ARBA00022679"/>
    </source>
</evidence>
<sequence>MPSACDSVIEDIEDMVSPGDPTPQDRQNARKSIIPRARKRKDQLVTEELQVESFLPGTQKIWMKTWGCSHNNSDGEYMAGQLAASGYKMTGFLPGYLLFLFLTIEGTVYPRRLNQLK</sequence>
<dbReference type="Gene3D" id="3.40.50.12160">
    <property type="entry name" value="Methylthiotransferase, N-terminal domain"/>
    <property type="match status" value="1"/>
</dbReference>
<evidence type="ECO:0000313" key="4">
    <source>
        <dbReference type="EMBL" id="KAJ3597269.1"/>
    </source>
</evidence>
<dbReference type="GO" id="GO:0046872">
    <property type="term" value="F:metal ion binding"/>
    <property type="evidence" value="ECO:0007669"/>
    <property type="project" value="UniProtKB-KW"/>
</dbReference>
<dbReference type="PROSITE" id="PS51449">
    <property type="entry name" value="MTTASE_N"/>
    <property type="match status" value="1"/>
</dbReference>
<dbReference type="InterPro" id="IPR013848">
    <property type="entry name" value="Methylthiotransferase_N"/>
</dbReference>
<organism evidence="4 5">
    <name type="scientific">Muraenolepis orangiensis</name>
    <name type="common">Patagonian moray cod</name>
    <dbReference type="NCBI Taxonomy" id="630683"/>
    <lineage>
        <taxon>Eukaryota</taxon>
        <taxon>Metazoa</taxon>
        <taxon>Chordata</taxon>
        <taxon>Craniata</taxon>
        <taxon>Vertebrata</taxon>
        <taxon>Euteleostomi</taxon>
        <taxon>Actinopterygii</taxon>
        <taxon>Neopterygii</taxon>
        <taxon>Teleostei</taxon>
        <taxon>Neoteleostei</taxon>
        <taxon>Acanthomorphata</taxon>
        <taxon>Zeiogadaria</taxon>
        <taxon>Gadariae</taxon>
        <taxon>Gadiformes</taxon>
        <taxon>Muraenolepidoidei</taxon>
        <taxon>Muraenolepididae</taxon>
        <taxon>Muraenolepis</taxon>
    </lineage>
</organism>
<name>A0A9Q0DZI0_9TELE</name>
<feature type="domain" description="MTTase N-terminal" evidence="3">
    <location>
        <begin position="59"/>
        <end position="117"/>
    </location>
</feature>
<dbReference type="GO" id="GO:0035598">
    <property type="term" value="F:tRNA (N(6)-L-threonylcarbamoyladenosine(37)-C(2))-methylthiotransferase activity"/>
    <property type="evidence" value="ECO:0007669"/>
    <property type="project" value="TreeGrafter"/>
</dbReference>
<evidence type="ECO:0000256" key="2">
    <source>
        <dbReference type="SAM" id="MobiDB-lite"/>
    </source>
</evidence>
<keyword evidence="1" id="KW-0808">Transferase</keyword>
<evidence type="ECO:0000259" key="3">
    <source>
        <dbReference type="PROSITE" id="PS51449"/>
    </source>
</evidence>
<accession>A0A9Q0DZI0</accession>
<dbReference type="OrthoDB" id="1730074at2759"/>
<gene>
    <name evidence="4" type="ORF">NHX12_000797</name>
</gene>